<feature type="chain" id="PRO_5034440385" evidence="1">
    <location>
        <begin position="26"/>
        <end position="107"/>
    </location>
</feature>
<evidence type="ECO:0000313" key="3">
    <source>
        <dbReference type="Proteomes" id="UP000250266"/>
    </source>
</evidence>
<protein>
    <submittedName>
        <fullName evidence="2">Uncharacterized protein</fullName>
    </submittedName>
</protein>
<feature type="signal peptide" evidence="1">
    <location>
        <begin position="1"/>
        <end position="25"/>
    </location>
</feature>
<evidence type="ECO:0000256" key="1">
    <source>
        <dbReference type="SAM" id="SignalP"/>
    </source>
</evidence>
<dbReference type="AlphaFoldDB" id="A0A8E2JAW4"/>
<dbReference type="Proteomes" id="UP000250266">
    <property type="component" value="Unassembled WGS sequence"/>
</dbReference>
<name>A0A8E2JAW4_9PEZI</name>
<accession>A0A8E2JAW4</accession>
<dbReference type="EMBL" id="KV745290">
    <property type="protein sequence ID" value="OCK75647.1"/>
    <property type="molecule type" value="Genomic_DNA"/>
</dbReference>
<evidence type="ECO:0000313" key="2">
    <source>
        <dbReference type="EMBL" id="OCK75647.1"/>
    </source>
</evidence>
<gene>
    <name evidence="2" type="ORF">K432DRAFT_408831</name>
</gene>
<organism evidence="2 3">
    <name type="scientific">Lepidopterella palustris CBS 459.81</name>
    <dbReference type="NCBI Taxonomy" id="1314670"/>
    <lineage>
        <taxon>Eukaryota</taxon>
        <taxon>Fungi</taxon>
        <taxon>Dikarya</taxon>
        <taxon>Ascomycota</taxon>
        <taxon>Pezizomycotina</taxon>
        <taxon>Dothideomycetes</taxon>
        <taxon>Pleosporomycetidae</taxon>
        <taxon>Mytilinidiales</taxon>
        <taxon>Argynnaceae</taxon>
        <taxon>Lepidopterella</taxon>
    </lineage>
</organism>
<reference evidence="2 3" key="1">
    <citation type="journal article" date="2016" name="Nat. Commun.">
        <title>Ectomycorrhizal ecology is imprinted in the genome of the dominant symbiotic fungus Cenococcum geophilum.</title>
        <authorList>
            <consortium name="DOE Joint Genome Institute"/>
            <person name="Peter M."/>
            <person name="Kohler A."/>
            <person name="Ohm R.A."/>
            <person name="Kuo A."/>
            <person name="Krutzmann J."/>
            <person name="Morin E."/>
            <person name="Arend M."/>
            <person name="Barry K.W."/>
            <person name="Binder M."/>
            <person name="Choi C."/>
            <person name="Clum A."/>
            <person name="Copeland A."/>
            <person name="Grisel N."/>
            <person name="Haridas S."/>
            <person name="Kipfer T."/>
            <person name="LaButti K."/>
            <person name="Lindquist E."/>
            <person name="Lipzen A."/>
            <person name="Maire R."/>
            <person name="Meier B."/>
            <person name="Mihaltcheva S."/>
            <person name="Molinier V."/>
            <person name="Murat C."/>
            <person name="Poggeler S."/>
            <person name="Quandt C.A."/>
            <person name="Sperisen C."/>
            <person name="Tritt A."/>
            <person name="Tisserant E."/>
            <person name="Crous P.W."/>
            <person name="Henrissat B."/>
            <person name="Nehls U."/>
            <person name="Egli S."/>
            <person name="Spatafora J.W."/>
            <person name="Grigoriev I.V."/>
            <person name="Martin F.M."/>
        </authorList>
    </citation>
    <scope>NUCLEOTIDE SEQUENCE [LARGE SCALE GENOMIC DNA]</scope>
    <source>
        <strain evidence="2 3">CBS 459.81</strain>
    </source>
</reference>
<proteinExistence type="predicted"/>
<sequence>MEPLLSTLILHAFSFFLSIPEYVDLFVHTPHNAKMDVTPVIELEDGRLEDVQTSDYPYTEECKTIFEQSYKVTFGSLTEFSLDGKEFETSHQEHVPIPKTKPYLWKY</sequence>
<keyword evidence="1" id="KW-0732">Signal</keyword>
<keyword evidence="3" id="KW-1185">Reference proteome</keyword>